<comment type="caution">
    <text evidence="1">The sequence shown here is derived from an EMBL/GenBank/DDBJ whole genome shotgun (WGS) entry which is preliminary data.</text>
</comment>
<evidence type="ECO:0000313" key="2">
    <source>
        <dbReference type="Proteomes" id="UP001054821"/>
    </source>
</evidence>
<keyword evidence="2" id="KW-1185">Reference proteome</keyword>
<dbReference type="EMBL" id="JAJFAZ020000002">
    <property type="protein sequence ID" value="KAI5345959.1"/>
    <property type="molecule type" value="Genomic_DNA"/>
</dbReference>
<dbReference type="AlphaFoldDB" id="A0AAD4WM91"/>
<dbReference type="Proteomes" id="UP001054821">
    <property type="component" value="Chromosome 2"/>
</dbReference>
<sequence length="32" mass="3634">MGTPKLSDLGLEQSRDWWPTGKFLLSTSLKQL</sequence>
<accession>A0AAD4WM91</accession>
<proteinExistence type="predicted"/>
<name>A0AAD4WM91_PRUDU</name>
<gene>
    <name evidence="1" type="ORF">L3X38_013836</name>
</gene>
<organism evidence="1 2">
    <name type="scientific">Prunus dulcis</name>
    <name type="common">Almond</name>
    <name type="synonym">Amygdalus dulcis</name>
    <dbReference type="NCBI Taxonomy" id="3755"/>
    <lineage>
        <taxon>Eukaryota</taxon>
        <taxon>Viridiplantae</taxon>
        <taxon>Streptophyta</taxon>
        <taxon>Embryophyta</taxon>
        <taxon>Tracheophyta</taxon>
        <taxon>Spermatophyta</taxon>
        <taxon>Magnoliopsida</taxon>
        <taxon>eudicotyledons</taxon>
        <taxon>Gunneridae</taxon>
        <taxon>Pentapetalae</taxon>
        <taxon>rosids</taxon>
        <taxon>fabids</taxon>
        <taxon>Rosales</taxon>
        <taxon>Rosaceae</taxon>
        <taxon>Amygdaloideae</taxon>
        <taxon>Amygdaleae</taxon>
        <taxon>Prunus</taxon>
    </lineage>
</organism>
<reference evidence="1 2" key="1">
    <citation type="journal article" date="2022" name="G3 (Bethesda)">
        <title>Whole-genome sequence and methylome profiling of the almond [Prunus dulcis (Mill.) D.A. Webb] cultivar 'Nonpareil'.</title>
        <authorList>
            <person name="D'Amico-Willman K.M."/>
            <person name="Ouma W.Z."/>
            <person name="Meulia T."/>
            <person name="Sideli G.M."/>
            <person name="Gradziel T.M."/>
            <person name="Fresnedo-Ramirez J."/>
        </authorList>
    </citation>
    <scope>NUCLEOTIDE SEQUENCE [LARGE SCALE GENOMIC DNA]</scope>
    <source>
        <strain evidence="1">Clone GOH B32 T37-40</strain>
    </source>
</reference>
<evidence type="ECO:0000313" key="1">
    <source>
        <dbReference type="EMBL" id="KAI5345959.1"/>
    </source>
</evidence>
<protein>
    <submittedName>
        <fullName evidence="1">Uncharacterized protein</fullName>
    </submittedName>
</protein>